<dbReference type="Proteomes" id="UP000447873">
    <property type="component" value="Unassembled WGS sequence"/>
</dbReference>
<proteinExistence type="predicted"/>
<accession>A0A8H3UCT7</accession>
<evidence type="ECO:0000313" key="3">
    <source>
        <dbReference type="Proteomes" id="UP000447873"/>
    </source>
</evidence>
<evidence type="ECO:0000313" key="2">
    <source>
        <dbReference type="EMBL" id="KAE9967275.1"/>
    </source>
</evidence>
<gene>
    <name evidence="2" type="ORF">EG328_008301</name>
</gene>
<reference evidence="2 3" key="1">
    <citation type="submission" date="2018-12" db="EMBL/GenBank/DDBJ databases">
        <title>Venturia inaequalis Genome Resource.</title>
        <authorList>
            <person name="Lichtner F.J."/>
        </authorList>
    </citation>
    <scope>NUCLEOTIDE SEQUENCE [LARGE SCALE GENOMIC DNA]</scope>
    <source>
        <strain evidence="2 3">120213</strain>
    </source>
</reference>
<keyword evidence="1" id="KW-0732">Signal</keyword>
<feature type="signal peptide" evidence="1">
    <location>
        <begin position="1"/>
        <end position="18"/>
    </location>
</feature>
<sequence>MKVHTALALSLTIPFARGYHFISARNFNLCGKLINGGSGFGRTEAVTVQARCLDRTSMRVSCRYTLPTAKNGELEGRTHICLEGARCLAYDNGGKYANPDAGCVPVFSPSGVKGAADTDNYACSSGIKVGNDPLYLLSSISTDKPALENSLTSCSIVRSGTQDAIYRHMPCPRTSVIIKLAARTTYQACVHTAIAVAAMSVGFTWHLDSPGKTRRDLGEKPLSELFTVVGNSTASDGFRIVIGNGN</sequence>
<organism evidence="2 3">
    <name type="scientific">Venturia inaequalis</name>
    <name type="common">Apple scab fungus</name>
    <dbReference type="NCBI Taxonomy" id="5025"/>
    <lineage>
        <taxon>Eukaryota</taxon>
        <taxon>Fungi</taxon>
        <taxon>Dikarya</taxon>
        <taxon>Ascomycota</taxon>
        <taxon>Pezizomycotina</taxon>
        <taxon>Dothideomycetes</taxon>
        <taxon>Pleosporomycetidae</taxon>
        <taxon>Venturiales</taxon>
        <taxon>Venturiaceae</taxon>
        <taxon>Venturia</taxon>
    </lineage>
</organism>
<feature type="chain" id="PRO_5034191948" evidence="1">
    <location>
        <begin position="19"/>
        <end position="246"/>
    </location>
</feature>
<evidence type="ECO:0000256" key="1">
    <source>
        <dbReference type="SAM" id="SignalP"/>
    </source>
</evidence>
<dbReference type="AlphaFoldDB" id="A0A8H3UCT7"/>
<comment type="caution">
    <text evidence="2">The sequence shown here is derived from an EMBL/GenBank/DDBJ whole genome shotgun (WGS) entry which is preliminary data.</text>
</comment>
<dbReference type="EMBL" id="WNWS01000466">
    <property type="protein sequence ID" value="KAE9967275.1"/>
    <property type="molecule type" value="Genomic_DNA"/>
</dbReference>
<protein>
    <submittedName>
        <fullName evidence="2">Uncharacterized protein</fullName>
    </submittedName>
</protein>
<name>A0A8H3UCT7_VENIN</name>